<feature type="domain" description="HTH marR-type" evidence="4">
    <location>
        <begin position="4"/>
        <end position="139"/>
    </location>
</feature>
<organism evidence="5 6">
    <name type="scientific">Syntrophotalea carbinolica (strain DSM 2380 / NBRC 103641 / GraBd1)</name>
    <name type="common">Pelobacter carbinolicus</name>
    <dbReference type="NCBI Taxonomy" id="338963"/>
    <lineage>
        <taxon>Bacteria</taxon>
        <taxon>Pseudomonadati</taxon>
        <taxon>Thermodesulfobacteriota</taxon>
        <taxon>Desulfuromonadia</taxon>
        <taxon>Desulfuromonadales</taxon>
        <taxon>Syntrophotaleaceae</taxon>
        <taxon>Syntrophotalea</taxon>
    </lineage>
</organism>
<dbReference type="STRING" id="338963.Pcar_3004"/>
<evidence type="ECO:0000313" key="5">
    <source>
        <dbReference type="EMBL" id="ABA90239.1"/>
    </source>
</evidence>
<evidence type="ECO:0000259" key="4">
    <source>
        <dbReference type="PROSITE" id="PS50995"/>
    </source>
</evidence>
<keyword evidence="6" id="KW-1185">Reference proteome</keyword>
<dbReference type="GO" id="GO:0003677">
    <property type="term" value="F:DNA binding"/>
    <property type="evidence" value="ECO:0007669"/>
    <property type="project" value="UniProtKB-KW"/>
</dbReference>
<evidence type="ECO:0000256" key="2">
    <source>
        <dbReference type="ARBA" id="ARBA00023125"/>
    </source>
</evidence>
<sequence>MDHKQRIMEIFEIVSRALVNAKMQKLRKIGAREINLTQFQYINAINHAEDLTPTSLAKTLKLSKPAVTGILNKLVEQGYVTKSQSQSDRRVYNIHLTKAGKQVADAYEEACREYIDGMAQALTASELDQLVILMEKALH</sequence>
<dbReference type="InterPro" id="IPR036388">
    <property type="entry name" value="WH-like_DNA-bd_sf"/>
</dbReference>
<dbReference type="HOGENOM" id="CLU_083287_11_3_7"/>
<reference evidence="5 6" key="2">
    <citation type="journal article" date="2012" name="BMC Genomics">
        <title>The genome of Pelobacter carbinolicus reveals surprising metabolic capabilities and physiological features.</title>
        <authorList>
            <person name="Aklujkar M."/>
            <person name="Haveman S.A."/>
            <person name="Didonato R.Jr."/>
            <person name="Chertkov O."/>
            <person name="Han C.S."/>
            <person name="Land M.L."/>
            <person name="Brown P."/>
            <person name="Lovley D.R."/>
        </authorList>
    </citation>
    <scope>NUCLEOTIDE SEQUENCE [LARGE SCALE GENOMIC DNA]</scope>
    <source>
        <strain evidence="6">DSM 2380 / NBRC 103641 / GraBd1</strain>
    </source>
</reference>
<dbReference type="SMART" id="SM00347">
    <property type="entry name" value="HTH_MARR"/>
    <property type="match status" value="1"/>
</dbReference>
<dbReference type="PANTHER" id="PTHR42756">
    <property type="entry name" value="TRANSCRIPTIONAL REGULATOR, MARR"/>
    <property type="match status" value="1"/>
</dbReference>
<dbReference type="Gene3D" id="1.10.10.10">
    <property type="entry name" value="Winged helix-like DNA-binding domain superfamily/Winged helix DNA-binding domain"/>
    <property type="match status" value="1"/>
</dbReference>
<dbReference type="PRINTS" id="PR00598">
    <property type="entry name" value="HTHMARR"/>
</dbReference>
<dbReference type="InterPro" id="IPR036390">
    <property type="entry name" value="WH_DNA-bd_sf"/>
</dbReference>
<keyword evidence="3" id="KW-0804">Transcription</keyword>
<proteinExistence type="predicted"/>
<dbReference type="RefSeq" id="WP_011342792.1">
    <property type="nucleotide sequence ID" value="NC_007498.2"/>
</dbReference>
<accession>Q3A068</accession>
<dbReference type="eggNOG" id="COG1846">
    <property type="taxonomic scope" value="Bacteria"/>
</dbReference>
<dbReference type="PROSITE" id="PS50995">
    <property type="entry name" value="HTH_MARR_2"/>
    <property type="match status" value="1"/>
</dbReference>
<dbReference type="KEGG" id="pca:Pcar_3004"/>
<keyword evidence="1" id="KW-0805">Transcription regulation</keyword>
<dbReference type="SUPFAM" id="SSF46785">
    <property type="entry name" value="Winged helix' DNA-binding domain"/>
    <property type="match status" value="1"/>
</dbReference>
<dbReference type="GO" id="GO:0003700">
    <property type="term" value="F:DNA-binding transcription factor activity"/>
    <property type="evidence" value="ECO:0007669"/>
    <property type="project" value="InterPro"/>
</dbReference>
<gene>
    <name evidence="5" type="ordered locus">Pcar_3004</name>
</gene>
<dbReference type="EMBL" id="CP000142">
    <property type="protein sequence ID" value="ABA90239.1"/>
    <property type="molecule type" value="Genomic_DNA"/>
</dbReference>
<dbReference type="InterPro" id="IPR000835">
    <property type="entry name" value="HTH_MarR-typ"/>
</dbReference>
<dbReference type="PROSITE" id="PS01117">
    <property type="entry name" value="HTH_MARR_1"/>
    <property type="match status" value="1"/>
</dbReference>
<evidence type="ECO:0000256" key="3">
    <source>
        <dbReference type="ARBA" id="ARBA00023163"/>
    </source>
</evidence>
<evidence type="ECO:0000256" key="1">
    <source>
        <dbReference type="ARBA" id="ARBA00023015"/>
    </source>
</evidence>
<reference evidence="6" key="1">
    <citation type="submission" date="2005-10" db="EMBL/GenBank/DDBJ databases">
        <title>Complete sequence of Pelobacter carbinolicus DSM 2380.</title>
        <authorList>
            <person name="Copeland A."/>
            <person name="Lucas S."/>
            <person name="Lapidus A."/>
            <person name="Barry K."/>
            <person name="Detter J.C."/>
            <person name="Glavina T."/>
            <person name="Hammon N."/>
            <person name="Israni S."/>
            <person name="Pitluck S."/>
            <person name="Chertkov O."/>
            <person name="Schmutz J."/>
            <person name="Larimer F."/>
            <person name="Land M."/>
            <person name="Kyrpides N."/>
            <person name="Ivanova N."/>
            <person name="Richardson P."/>
        </authorList>
    </citation>
    <scope>NUCLEOTIDE SEQUENCE [LARGE SCALE GENOMIC DNA]</scope>
    <source>
        <strain evidence="6">DSM 2380 / NBRC 103641 / GraBd1</strain>
    </source>
</reference>
<dbReference type="PANTHER" id="PTHR42756:SF1">
    <property type="entry name" value="TRANSCRIPTIONAL REPRESSOR OF EMRAB OPERON"/>
    <property type="match status" value="1"/>
</dbReference>
<dbReference type="Pfam" id="PF12802">
    <property type="entry name" value="MarR_2"/>
    <property type="match status" value="1"/>
</dbReference>
<dbReference type="OrthoDB" id="5419426at2"/>
<dbReference type="AlphaFoldDB" id="Q3A068"/>
<keyword evidence="2" id="KW-0238">DNA-binding</keyword>
<protein>
    <submittedName>
        <fullName evidence="5">Winged helix-turn-helix transcriptional regulator, MarR family</fullName>
    </submittedName>
</protein>
<name>Q3A068_SYNC1</name>
<dbReference type="Proteomes" id="UP000002534">
    <property type="component" value="Chromosome"/>
</dbReference>
<dbReference type="InterPro" id="IPR023187">
    <property type="entry name" value="Tscrpt_reg_MarR-type_CS"/>
</dbReference>
<evidence type="ECO:0000313" key="6">
    <source>
        <dbReference type="Proteomes" id="UP000002534"/>
    </source>
</evidence>